<keyword evidence="3" id="KW-1185">Reference proteome</keyword>
<evidence type="ECO:0000313" key="3">
    <source>
        <dbReference type="Proteomes" id="UP000275267"/>
    </source>
</evidence>
<comment type="caution">
    <text evidence="2">The sequence shown here is derived from an EMBL/GenBank/DDBJ whole genome shotgun (WGS) entry which is preliminary data.</text>
</comment>
<organism evidence="2 3">
    <name type="scientific">Panicum miliaceum</name>
    <name type="common">Proso millet</name>
    <name type="synonym">Broomcorn millet</name>
    <dbReference type="NCBI Taxonomy" id="4540"/>
    <lineage>
        <taxon>Eukaryota</taxon>
        <taxon>Viridiplantae</taxon>
        <taxon>Streptophyta</taxon>
        <taxon>Embryophyta</taxon>
        <taxon>Tracheophyta</taxon>
        <taxon>Spermatophyta</taxon>
        <taxon>Magnoliopsida</taxon>
        <taxon>Liliopsida</taxon>
        <taxon>Poales</taxon>
        <taxon>Poaceae</taxon>
        <taxon>PACMAD clade</taxon>
        <taxon>Panicoideae</taxon>
        <taxon>Panicodae</taxon>
        <taxon>Paniceae</taxon>
        <taxon>Panicinae</taxon>
        <taxon>Panicum</taxon>
        <taxon>Panicum sect. Panicum</taxon>
    </lineage>
</organism>
<evidence type="ECO:0000313" key="2">
    <source>
        <dbReference type="EMBL" id="RLN08106.1"/>
    </source>
</evidence>
<dbReference type="AlphaFoldDB" id="A0A3L6RQJ0"/>
<protein>
    <submittedName>
        <fullName evidence="2">Uncharacterized protein</fullName>
    </submittedName>
</protein>
<gene>
    <name evidence="2" type="ORF">C2845_PM11G28780</name>
</gene>
<dbReference type="EMBL" id="PQIB02000007">
    <property type="protein sequence ID" value="RLN08106.1"/>
    <property type="molecule type" value="Genomic_DNA"/>
</dbReference>
<dbReference type="Proteomes" id="UP000275267">
    <property type="component" value="Unassembled WGS sequence"/>
</dbReference>
<accession>A0A3L6RQJ0</accession>
<name>A0A3L6RQJ0_PANMI</name>
<feature type="region of interest" description="Disordered" evidence="1">
    <location>
        <begin position="25"/>
        <end position="51"/>
    </location>
</feature>
<proteinExistence type="predicted"/>
<reference evidence="3" key="1">
    <citation type="journal article" date="2019" name="Nat. Commun.">
        <title>The genome of broomcorn millet.</title>
        <authorList>
            <person name="Zou C."/>
            <person name="Miki D."/>
            <person name="Li D."/>
            <person name="Tang Q."/>
            <person name="Xiao L."/>
            <person name="Rajput S."/>
            <person name="Deng P."/>
            <person name="Jia W."/>
            <person name="Huang R."/>
            <person name="Zhang M."/>
            <person name="Sun Y."/>
            <person name="Hu J."/>
            <person name="Fu X."/>
            <person name="Schnable P.S."/>
            <person name="Li F."/>
            <person name="Zhang H."/>
            <person name="Feng B."/>
            <person name="Zhu X."/>
            <person name="Liu R."/>
            <person name="Schnable J.C."/>
            <person name="Zhu J.-K."/>
            <person name="Zhang H."/>
        </authorList>
    </citation>
    <scope>NUCLEOTIDE SEQUENCE [LARGE SCALE GENOMIC DNA]</scope>
</reference>
<evidence type="ECO:0000256" key="1">
    <source>
        <dbReference type="SAM" id="MobiDB-lite"/>
    </source>
</evidence>
<sequence>MTGKATGLDQEFIYYLQNRIQDLEIQVRSEDPDKEENDNSNGGGSQPPLCTNPYCNCPCQRGHRRRHHPPAASNTVNGMLHWRMSNTVCHVGALLG</sequence>